<dbReference type="NCBIfam" id="TIGR00860">
    <property type="entry name" value="LIC"/>
    <property type="match status" value="1"/>
</dbReference>
<dbReference type="PROSITE" id="PS00236">
    <property type="entry name" value="NEUROTR_ION_CHANNEL"/>
    <property type="match status" value="1"/>
</dbReference>
<dbReference type="CDD" id="cd19064">
    <property type="entry name" value="LGIC_TM_nAChR"/>
    <property type="match status" value="1"/>
</dbReference>
<evidence type="ECO:0000256" key="1">
    <source>
        <dbReference type="ARBA" id="ARBA00003328"/>
    </source>
</evidence>
<keyword evidence="5 21" id="KW-0732">Signal</keyword>
<dbReference type="GO" id="GO:0045211">
    <property type="term" value="C:postsynaptic membrane"/>
    <property type="evidence" value="ECO:0007669"/>
    <property type="project" value="UniProtKB-SubCell"/>
</dbReference>
<comment type="caution">
    <text evidence="24">The sequence shown here is derived from an EMBL/GenBank/DDBJ whole genome shotgun (WGS) entry which is preliminary data.</text>
</comment>
<evidence type="ECO:0000256" key="9">
    <source>
        <dbReference type="ARBA" id="ARBA00023136"/>
    </source>
</evidence>
<keyword evidence="7" id="KW-0770">Synapse</keyword>
<feature type="transmembrane region" description="Helical" evidence="21">
    <location>
        <begin position="294"/>
        <end position="319"/>
    </location>
</feature>
<comment type="similarity">
    <text evidence="19">Belongs to the ligand-gated ion channel (TC 1.A.9) family. Acetylcholine receptor (TC 1.A.9.1) subfamily. Beta-1/CHRNB1 sub-subfamily.</text>
</comment>
<name>A0A151P6U6_ALLMI</name>
<keyword evidence="11 24" id="KW-0675">Receptor</keyword>
<feature type="transmembrane region" description="Helical" evidence="21">
    <location>
        <begin position="457"/>
        <end position="478"/>
    </location>
</feature>
<dbReference type="InterPro" id="IPR038050">
    <property type="entry name" value="Neuro_actylchol_rec"/>
</dbReference>
<dbReference type="GO" id="GO:0004888">
    <property type="term" value="F:transmembrane signaling receptor activity"/>
    <property type="evidence" value="ECO:0007669"/>
    <property type="project" value="InterPro"/>
</dbReference>
<evidence type="ECO:0000259" key="22">
    <source>
        <dbReference type="Pfam" id="PF02931"/>
    </source>
</evidence>
<dbReference type="STRING" id="8496.A0A151P6U6"/>
<reference evidence="24 25" key="1">
    <citation type="journal article" date="2012" name="Genome Biol.">
        <title>Sequencing three crocodilian genomes to illuminate the evolution of archosaurs and amniotes.</title>
        <authorList>
            <person name="St John J.A."/>
            <person name="Braun E.L."/>
            <person name="Isberg S.R."/>
            <person name="Miles L.G."/>
            <person name="Chong A.Y."/>
            <person name="Gongora J."/>
            <person name="Dalzell P."/>
            <person name="Moran C."/>
            <person name="Bed'hom B."/>
            <person name="Abzhanov A."/>
            <person name="Burgess S.C."/>
            <person name="Cooksey A.M."/>
            <person name="Castoe T.A."/>
            <person name="Crawford N.G."/>
            <person name="Densmore L.D."/>
            <person name="Drew J.C."/>
            <person name="Edwards S.V."/>
            <person name="Faircloth B.C."/>
            <person name="Fujita M.K."/>
            <person name="Greenwold M.J."/>
            <person name="Hoffmann F.G."/>
            <person name="Howard J.M."/>
            <person name="Iguchi T."/>
            <person name="Janes D.E."/>
            <person name="Khan S.Y."/>
            <person name="Kohno S."/>
            <person name="de Koning A.J."/>
            <person name="Lance S.L."/>
            <person name="McCarthy F.M."/>
            <person name="McCormack J.E."/>
            <person name="Merchant M.E."/>
            <person name="Peterson D.G."/>
            <person name="Pollock D.D."/>
            <person name="Pourmand N."/>
            <person name="Raney B.J."/>
            <person name="Roessler K.A."/>
            <person name="Sanford J.R."/>
            <person name="Sawyer R.H."/>
            <person name="Schmidt C.J."/>
            <person name="Triplett E.W."/>
            <person name="Tuberville T.D."/>
            <person name="Venegas-Anaya M."/>
            <person name="Howard J.T."/>
            <person name="Jarvis E.D."/>
            <person name="Guillette L.J.Jr."/>
            <person name="Glenn T.C."/>
            <person name="Green R.E."/>
            <person name="Ray D.A."/>
        </authorList>
    </citation>
    <scope>NUCLEOTIDE SEQUENCE [LARGE SCALE GENOMIC DNA]</scope>
    <source>
        <strain evidence="24">KSC_2009_1</strain>
    </source>
</reference>
<evidence type="ECO:0000256" key="18">
    <source>
        <dbReference type="ARBA" id="ARBA00036239"/>
    </source>
</evidence>
<comment type="function">
    <text evidence="1">After binding acetylcholine, the AChR responds by an extensive change in conformation that affects all subunits and leads to opening of an ion-conducting channel across the plasma membrane.</text>
</comment>
<evidence type="ECO:0000256" key="7">
    <source>
        <dbReference type="ARBA" id="ARBA00023018"/>
    </source>
</evidence>
<dbReference type="Proteomes" id="UP000050525">
    <property type="component" value="Unassembled WGS sequence"/>
</dbReference>
<keyword evidence="25" id="KW-1185">Reference proteome</keyword>
<evidence type="ECO:0000256" key="6">
    <source>
        <dbReference type="ARBA" id="ARBA00022989"/>
    </source>
</evidence>
<dbReference type="Pfam" id="PF02932">
    <property type="entry name" value="Neur_chan_memb"/>
    <property type="match status" value="1"/>
</dbReference>
<evidence type="ECO:0000259" key="23">
    <source>
        <dbReference type="Pfam" id="PF02932"/>
    </source>
</evidence>
<keyword evidence="12" id="KW-0325">Glycoprotein</keyword>
<dbReference type="SUPFAM" id="SSF90112">
    <property type="entry name" value="Neurotransmitter-gated ion-channel transmembrane pore"/>
    <property type="match status" value="1"/>
</dbReference>
<feature type="transmembrane region" description="Helical" evidence="21">
    <location>
        <begin position="233"/>
        <end position="257"/>
    </location>
</feature>
<dbReference type="PRINTS" id="PR00252">
    <property type="entry name" value="NRIONCHANNEL"/>
</dbReference>
<dbReference type="SUPFAM" id="SSF63712">
    <property type="entry name" value="Nicotinic receptor ligand binding domain-like"/>
    <property type="match status" value="1"/>
</dbReference>
<feature type="signal peptide" evidence="21">
    <location>
        <begin position="1"/>
        <end position="16"/>
    </location>
</feature>
<dbReference type="InterPro" id="IPR036719">
    <property type="entry name" value="Neuro-gated_channel_TM_sf"/>
</dbReference>
<dbReference type="GO" id="GO:0022848">
    <property type="term" value="F:acetylcholine-gated monoatomic cation-selective channel activity"/>
    <property type="evidence" value="ECO:0007669"/>
    <property type="project" value="InterPro"/>
</dbReference>
<dbReference type="PANTHER" id="PTHR18945">
    <property type="entry name" value="NEUROTRANSMITTER GATED ION CHANNEL"/>
    <property type="match status" value="1"/>
</dbReference>
<evidence type="ECO:0000256" key="10">
    <source>
        <dbReference type="ARBA" id="ARBA00023157"/>
    </source>
</evidence>
<evidence type="ECO:0000256" key="20">
    <source>
        <dbReference type="ARBA" id="ARBA00040199"/>
    </source>
</evidence>
<gene>
    <name evidence="24" type="primary">CHRNB1</name>
    <name evidence="24" type="ORF">Y1Q_0006608</name>
</gene>
<dbReference type="InterPro" id="IPR002394">
    <property type="entry name" value="Nicotinic_acetylcholine_rcpt"/>
</dbReference>
<evidence type="ECO:0000313" key="24">
    <source>
        <dbReference type="EMBL" id="KYO44792.1"/>
    </source>
</evidence>
<dbReference type="eggNOG" id="KOG3645">
    <property type="taxonomic scope" value="Eukaryota"/>
</dbReference>
<keyword evidence="13" id="KW-0628">Postsynaptic cell membrane</keyword>
<feature type="domain" description="Neurotransmitter-gated ion-channel transmembrane" evidence="23">
    <location>
        <begin position="239"/>
        <end position="474"/>
    </location>
</feature>
<comment type="subcellular location">
    <subcellularLocation>
        <location evidence="16">Postsynaptic cell membrane</location>
        <topology evidence="16">Multi-pass membrane protein</topology>
    </subcellularLocation>
</comment>
<comment type="catalytic activity">
    <reaction evidence="18">
        <text>Na(+)(in) = Na(+)(out)</text>
        <dbReference type="Rhea" id="RHEA:34963"/>
        <dbReference type="ChEBI" id="CHEBI:29101"/>
    </reaction>
</comment>
<evidence type="ECO:0000256" key="8">
    <source>
        <dbReference type="ARBA" id="ARBA00023065"/>
    </source>
</evidence>
<keyword evidence="4 21" id="KW-0812">Transmembrane</keyword>
<dbReference type="InterPro" id="IPR006202">
    <property type="entry name" value="Neur_chan_lig-bd"/>
</dbReference>
<dbReference type="GO" id="GO:0005892">
    <property type="term" value="C:acetylcholine-gated channel complex"/>
    <property type="evidence" value="ECO:0007669"/>
    <property type="project" value="UniProtKB-ARBA"/>
</dbReference>
<evidence type="ECO:0000313" key="25">
    <source>
        <dbReference type="Proteomes" id="UP000050525"/>
    </source>
</evidence>
<evidence type="ECO:0000256" key="16">
    <source>
        <dbReference type="ARBA" id="ARBA00034104"/>
    </source>
</evidence>
<dbReference type="Pfam" id="PF02931">
    <property type="entry name" value="Neur_chan_LBD"/>
    <property type="match status" value="1"/>
</dbReference>
<dbReference type="AlphaFoldDB" id="A0A151P6U6"/>
<evidence type="ECO:0000256" key="5">
    <source>
        <dbReference type="ARBA" id="ARBA00022729"/>
    </source>
</evidence>
<accession>A0A151P6U6</accession>
<keyword evidence="3" id="KW-1003">Cell membrane</keyword>
<evidence type="ECO:0000256" key="15">
    <source>
        <dbReference type="ARBA" id="ARBA00023303"/>
    </source>
</evidence>
<organism evidence="24 25">
    <name type="scientific">Alligator mississippiensis</name>
    <name type="common">American alligator</name>
    <dbReference type="NCBI Taxonomy" id="8496"/>
    <lineage>
        <taxon>Eukaryota</taxon>
        <taxon>Metazoa</taxon>
        <taxon>Chordata</taxon>
        <taxon>Craniata</taxon>
        <taxon>Vertebrata</taxon>
        <taxon>Euteleostomi</taxon>
        <taxon>Archelosauria</taxon>
        <taxon>Archosauria</taxon>
        <taxon>Crocodylia</taxon>
        <taxon>Alligatoridae</taxon>
        <taxon>Alligatorinae</taxon>
        <taxon>Alligator</taxon>
    </lineage>
</organism>
<dbReference type="FunFam" id="2.70.170.10:FF:000012">
    <property type="entry name" value="Nicotinic acetylcholine receptor subunit gamma"/>
    <property type="match status" value="1"/>
</dbReference>
<evidence type="ECO:0000256" key="13">
    <source>
        <dbReference type="ARBA" id="ARBA00023257"/>
    </source>
</evidence>
<keyword evidence="6 21" id="KW-1133">Transmembrane helix</keyword>
<dbReference type="InterPro" id="IPR036734">
    <property type="entry name" value="Neur_chan_lig-bd_sf"/>
</dbReference>
<feature type="chain" id="PRO_5022269685" description="Acetylcholine receptor subunit beta" evidence="21">
    <location>
        <begin position="17"/>
        <end position="488"/>
    </location>
</feature>
<keyword evidence="14" id="KW-1071">Ligand-gated ion channel</keyword>
<proteinExistence type="inferred from homology"/>
<protein>
    <recommendedName>
        <fullName evidence="20">Acetylcholine receptor subunit beta</fullName>
    </recommendedName>
</protein>
<dbReference type="Gene3D" id="2.70.170.10">
    <property type="entry name" value="Neurotransmitter-gated ion-channel ligand-binding domain"/>
    <property type="match status" value="1"/>
</dbReference>
<evidence type="ECO:0000256" key="19">
    <source>
        <dbReference type="ARBA" id="ARBA00037951"/>
    </source>
</evidence>
<dbReference type="InterPro" id="IPR006029">
    <property type="entry name" value="Neurotrans-gated_channel_TM"/>
</dbReference>
<sequence>MILLFKFLSLSWGTGASPHEGQLLETLFTNYSPTVRPARCPLDRVPVSVGLVLSQLINLDEKNEELTTKVYLDLQWTDYRLSWDPATYEGLSTLRVTPDRVWLPDIFLVNTNDGNFEIALPVTVLVSYDGSMRWLPPAVYHSSCSIEVTYFPFDWQNCSMVFRSYTYDASELSLQHPQDPQGRELREVVISESTFIENGQWSIEHRAARRTRLPEDPHYEDITFYLVIRRHPLFYLVNVIIPCVLITVLAIGVFYLPPDAGEKMTLSIFALLTLTVFLLLLADKVPETSLAVPVIVRYLTVAMALVTASVVLSVVVLNLHHRAPGTHHLPRWIRWLFIHQLPRYLWLQRPKPEPPLAPQPSPAPAPRPLPARTPDHYFLRVPGPAALLPQPNRLAPEPWGQNLRRLVAGPPRALALPPELREAVAAVAYVAEQLREQDIYDTLQDDWHYVAMVVDRLFLVAFLLGTTLGTAAIFLGASQNRPPPEPFP</sequence>
<evidence type="ECO:0000256" key="21">
    <source>
        <dbReference type="RuleBase" id="RU000687"/>
    </source>
</evidence>
<keyword evidence="2 21" id="KW-0813">Transport</keyword>
<evidence type="ECO:0000256" key="11">
    <source>
        <dbReference type="ARBA" id="ARBA00023170"/>
    </source>
</evidence>
<dbReference type="Gene3D" id="1.20.58.390">
    <property type="entry name" value="Neurotransmitter-gated ion-channel transmembrane domain"/>
    <property type="match status" value="2"/>
</dbReference>
<evidence type="ECO:0000256" key="3">
    <source>
        <dbReference type="ARBA" id="ARBA00022475"/>
    </source>
</evidence>
<dbReference type="InterPro" id="IPR006201">
    <property type="entry name" value="Neur_channel"/>
</dbReference>
<keyword evidence="10" id="KW-1015">Disulfide bond</keyword>
<dbReference type="InterPro" id="IPR018000">
    <property type="entry name" value="Neurotransmitter_ion_chnl_CS"/>
</dbReference>
<keyword evidence="9 21" id="KW-0472">Membrane</keyword>
<dbReference type="PRINTS" id="PR00254">
    <property type="entry name" value="NICOTINICR"/>
</dbReference>
<feature type="transmembrane region" description="Helical" evidence="21">
    <location>
        <begin position="264"/>
        <end position="282"/>
    </location>
</feature>
<dbReference type="FunFam" id="1.20.58.390:FF:000026">
    <property type="entry name" value="Cholinergic receptor nicotinic beta 1 subunit"/>
    <property type="match status" value="1"/>
</dbReference>
<dbReference type="CDD" id="cd19024">
    <property type="entry name" value="LGIC_ECD_nAChR_B1"/>
    <property type="match status" value="1"/>
</dbReference>
<evidence type="ECO:0000256" key="17">
    <source>
        <dbReference type="ARBA" id="ARBA00034430"/>
    </source>
</evidence>
<evidence type="ECO:0000256" key="14">
    <source>
        <dbReference type="ARBA" id="ARBA00023286"/>
    </source>
</evidence>
<evidence type="ECO:0000256" key="4">
    <source>
        <dbReference type="ARBA" id="ARBA00022692"/>
    </source>
</evidence>
<evidence type="ECO:0000256" key="2">
    <source>
        <dbReference type="ARBA" id="ARBA00022448"/>
    </source>
</evidence>
<comment type="catalytic activity">
    <reaction evidence="17">
        <text>K(+)(in) = K(+)(out)</text>
        <dbReference type="Rhea" id="RHEA:29463"/>
        <dbReference type="ChEBI" id="CHEBI:29103"/>
    </reaction>
</comment>
<feature type="domain" description="Neurotransmitter-gated ion-channel ligand-binding" evidence="22">
    <location>
        <begin position="21"/>
        <end position="232"/>
    </location>
</feature>
<keyword evidence="15 21" id="KW-0407">Ion channel</keyword>
<keyword evidence="8 21" id="KW-0406">Ion transport</keyword>
<dbReference type="EMBL" id="AKHW03000671">
    <property type="protein sequence ID" value="KYO44792.1"/>
    <property type="molecule type" value="Genomic_DNA"/>
</dbReference>
<evidence type="ECO:0000256" key="12">
    <source>
        <dbReference type="ARBA" id="ARBA00023180"/>
    </source>
</evidence>